<name>A0ACC1M7N4_9FUNG</name>
<proteinExistence type="predicted"/>
<comment type="caution">
    <text evidence="1">The sequence shown here is derived from an EMBL/GenBank/DDBJ whole genome shotgun (WGS) entry which is preliminary data.</text>
</comment>
<gene>
    <name evidence="1" type="ORF">IWW38_001299</name>
</gene>
<reference evidence="1" key="1">
    <citation type="submission" date="2022-07" db="EMBL/GenBank/DDBJ databases">
        <title>Phylogenomic reconstructions and comparative analyses of Kickxellomycotina fungi.</title>
        <authorList>
            <person name="Reynolds N.K."/>
            <person name="Stajich J.E."/>
            <person name="Barry K."/>
            <person name="Grigoriev I.V."/>
            <person name="Crous P."/>
            <person name="Smith M.E."/>
        </authorList>
    </citation>
    <scope>NUCLEOTIDE SEQUENCE</scope>
    <source>
        <strain evidence="1">CBS 190363</strain>
    </source>
</reference>
<evidence type="ECO:0000313" key="2">
    <source>
        <dbReference type="Proteomes" id="UP001139981"/>
    </source>
</evidence>
<accession>A0ACC1M7N4</accession>
<evidence type="ECO:0000313" key="1">
    <source>
        <dbReference type="EMBL" id="KAJ2898648.1"/>
    </source>
</evidence>
<organism evidence="1 2">
    <name type="scientific">Coemansia aciculifera</name>
    <dbReference type="NCBI Taxonomy" id="417176"/>
    <lineage>
        <taxon>Eukaryota</taxon>
        <taxon>Fungi</taxon>
        <taxon>Fungi incertae sedis</taxon>
        <taxon>Zoopagomycota</taxon>
        <taxon>Kickxellomycotina</taxon>
        <taxon>Kickxellomycetes</taxon>
        <taxon>Kickxellales</taxon>
        <taxon>Kickxellaceae</taxon>
        <taxon>Coemansia</taxon>
    </lineage>
</organism>
<sequence>MPPINLPVLFVTSRLPHHAQQRLEALAGVEVRQHTGTSAIGRAQLLEGVRDADGLICVLSDKIDSELIQAAGPQLRVISTVSVGYDHVDLDALRRHGKIRLGYTPDVLTDATADTTVLLALMAARRVKLALQTVANGEWGGGFSLSTGLGSQFTGKTLGIVGLGRIGYATAQRLLPFGVSRILYSGSRSHSGRAECLGGGGAEYVSFEDLLRESDLVCICCPLNERTEGMFDRRAFAAMKSSAILVNTARGAIVNQDDLLVALDEGLIAHAALDVTVPEPLPKDHPLVVHPKCTILPHIGSATEETRNAMANLAIDNALAGIQGLKDLAAEVTI</sequence>
<keyword evidence="2" id="KW-1185">Reference proteome</keyword>
<dbReference type="EMBL" id="JANBVB010000053">
    <property type="protein sequence ID" value="KAJ2898648.1"/>
    <property type="molecule type" value="Genomic_DNA"/>
</dbReference>
<protein>
    <submittedName>
        <fullName evidence="1">Uncharacterized protein</fullName>
    </submittedName>
</protein>
<dbReference type="Proteomes" id="UP001139981">
    <property type="component" value="Unassembled WGS sequence"/>
</dbReference>